<feature type="domain" description="ABC transmembrane type-1" evidence="9">
    <location>
        <begin position="76"/>
        <end position="280"/>
    </location>
</feature>
<dbReference type="Proteomes" id="UP000553209">
    <property type="component" value="Unassembled WGS sequence"/>
</dbReference>
<evidence type="ECO:0000256" key="4">
    <source>
        <dbReference type="ARBA" id="ARBA00022475"/>
    </source>
</evidence>
<comment type="similarity">
    <text evidence="2">Belongs to the binding-protein-dependent transport system permease family. CysTW subfamily.</text>
</comment>
<dbReference type="Gene3D" id="1.10.3720.10">
    <property type="entry name" value="MetI-like"/>
    <property type="match status" value="1"/>
</dbReference>
<keyword evidence="5 8" id="KW-0812">Transmembrane</keyword>
<feature type="transmembrane region" description="Helical" evidence="8">
    <location>
        <begin position="203"/>
        <end position="231"/>
    </location>
</feature>
<name>A0A7X6RTH8_9ACTN</name>
<dbReference type="CDD" id="cd06261">
    <property type="entry name" value="TM_PBP2"/>
    <property type="match status" value="1"/>
</dbReference>
<dbReference type="PROSITE" id="PS50928">
    <property type="entry name" value="ABC_TM1"/>
    <property type="match status" value="1"/>
</dbReference>
<dbReference type="GO" id="GO:0005886">
    <property type="term" value="C:plasma membrane"/>
    <property type="evidence" value="ECO:0007669"/>
    <property type="project" value="UniProtKB-SubCell"/>
</dbReference>
<keyword evidence="11" id="KW-1185">Reference proteome</keyword>
<sequence>MPRPSPTVGADAAAPRRGRLPRPPVTVLLVPGLAVVLFAFCYPVVATLAWPPDGDPATVARETGGLLTDPYLLPVVARTVRVAVVTTALCLLMGFPVAYLISRAPGRWPGRLLALAIFPLLLNTVVRTYGWIMVLGGNGLISGISEALGMGRVQLLYTETAIVLGLVQLFLPLMILSSYSSLAQQDHRLEDAARGLGASPGRAFRTVVLPLALPGVLVGCTLVFAGAVTAFTTPQLLGGPRERLLSTLLYSRVNVSLDWPSASAVALVMTVLVLAVSALSGRLGKIGSTTS</sequence>
<dbReference type="InterPro" id="IPR000515">
    <property type="entry name" value="MetI-like"/>
</dbReference>
<gene>
    <name evidence="10" type="ORF">HGB44_26995</name>
</gene>
<evidence type="ECO:0000313" key="10">
    <source>
        <dbReference type="EMBL" id="NKZ01292.1"/>
    </source>
</evidence>
<evidence type="ECO:0000256" key="8">
    <source>
        <dbReference type="RuleBase" id="RU363032"/>
    </source>
</evidence>
<proteinExistence type="inferred from homology"/>
<feature type="transmembrane region" description="Helical" evidence="8">
    <location>
        <begin position="25"/>
        <end position="45"/>
    </location>
</feature>
<dbReference type="SUPFAM" id="SSF161098">
    <property type="entry name" value="MetI-like"/>
    <property type="match status" value="1"/>
</dbReference>
<comment type="subcellular location">
    <subcellularLocation>
        <location evidence="1 8">Cell membrane</location>
        <topology evidence="1 8">Multi-pass membrane protein</topology>
    </subcellularLocation>
</comment>
<feature type="transmembrane region" description="Helical" evidence="8">
    <location>
        <begin position="80"/>
        <end position="101"/>
    </location>
</feature>
<evidence type="ECO:0000256" key="3">
    <source>
        <dbReference type="ARBA" id="ARBA00022448"/>
    </source>
</evidence>
<evidence type="ECO:0000256" key="7">
    <source>
        <dbReference type="ARBA" id="ARBA00023136"/>
    </source>
</evidence>
<keyword evidence="7 8" id="KW-0472">Membrane</keyword>
<dbReference type="Pfam" id="PF00528">
    <property type="entry name" value="BPD_transp_1"/>
    <property type="match status" value="1"/>
</dbReference>
<protein>
    <submittedName>
        <fullName evidence="10">ABC transporter permease</fullName>
    </submittedName>
</protein>
<keyword evidence="6 8" id="KW-1133">Transmembrane helix</keyword>
<keyword evidence="4" id="KW-1003">Cell membrane</keyword>
<evidence type="ECO:0000256" key="6">
    <source>
        <dbReference type="ARBA" id="ARBA00022989"/>
    </source>
</evidence>
<organism evidence="10 11">
    <name type="scientific">Nocardiopsis alborubida</name>
    <dbReference type="NCBI Taxonomy" id="146802"/>
    <lineage>
        <taxon>Bacteria</taxon>
        <taxon>Bacillati</taxon>
        <taxon>Actinomycetota</taxon>
        <taxon>Actinomycetes</taxon>
        <taxon>Streptosporangiales</taxon>
        <taxon>Nocardiopsidaceae</taxon>
        <taxon>Nocardiopsis</taxon>
    </lineage>
</organism>
<dbReference type="EMBL" id="JAAXPG010000034">
    <property type="protein sequence ID" value="NKZ01292.1"/>
    <property type="molecule type" value="Genomic_DNA"/>
</dbReference>
<dbReference type="PANTHER" id="PTHR42929">
    <property type="entry name" value="INNER MEMBRANE ABC TRANSPORTER PERMEASE PROTEIN YDCU-RELATED-RELATED"/>
    <property type="match status" value="1"/>
</dbReference>
<keyword evidence="3 8" id="KW-0813">Transport</keyword>
<evidence type="ECO:0000256" key="2">
    <source>
        <dbReference type="ARBA" id="ARBA00007069"/>
    </source>
</evidence>
<dbReference type="InterPro" id="IPR035906">
    <property type="entry name" value="MetI-like_sf"/>
</dbReference>
<dbReference type="AlphaFoldDB" id="A0A7X6RTH8"/>
<dbReference type="GO" id="GO:0055085">
    <property type="term" value="P:transmembrane transport"/>
    <property type="evidence" value="ECO:0007669"/>
    <property type="project" value="InterPro"/>
</dbReference>
<dbReference type="PANTHER" id="PTHR42929:SF5">
    <property type="entry name" value="ABC TRANSPORTER PERMEASE PROTEIN"/>
    <property type="match status" value="1"/>
</dbReference>
<evidence type="ECO:0000256" key="1">
    <source>
        <dbReference type="ARBA" id="ARBA00004651"/>
    </source>
</evidence>
<evidence type="ECO:0000259" key="9">
    <source>
        <dbReference type="PROSITE" id="PS50928"/>
    </source>
</evidence>
<reference evidence="10 11" key="1">
    <citation type="submission" date="2020-04" db="EMBL/GenBank/DDBJ databases">
        <title>MicrobeNet Type strains.</title>
        <authorList>
            <person name="Nicholson A.C."/>
        </authorList>
    </citation>
    <scope>NUCLEOTIDE SEQUENCE [LARGE SCALE GENOMIC DNA]</scope>
    <source>
        <strain evidence="10 11">ATCC 23612</strain>
    </source>
</reference>
<feature type="transmembrane region" description="Helical" evidence="8">
    <location>
        <begin position="161"/>
        <end position="182"/>
    </location>
</feature>
<evidence type="ECO:0000313" key="11">
    <source>
        <dbReference type="Proteomes" id="UP000553209"/>
    </source>
</evidence>
<accession>A0A7X6RTH8</accession>
<feature type="transmembrane region" description="Helical" evidence="8">
    <location>
        <begin position="259"/>
        <end position="279"/>
    </location>
</feature>
<feature type="transmembrane region" description="Helical" evidence="8">
    <location>
        <begin position="113"/>
        <end position="141"/>
    </location>
</feature>
<comment type="caution">
    <text evidence="10">The sequence shown here is derived from an EMBL/GenBank/DDBJ whole genome shotgun (WGS) entry which is preliminary data.</text>
</comment>
<evidence type="ECO:0000256" key="5">
    <source>
        <dbReference type="ARBA" id="ARBA00022692"/>
    </source>
</evidence>